<sequence length="146" mass="16132">MGILVHFQEFSIGEALIAIEALVERFLQPELDVVRPDQVDGPVSGGRFLQAGDLGQHLAQLFVPSAMARRCFVAGCFLLLRSITVLTNGCLQGWFQVLQGTQLELTAVLHSELLTAGYHPKSIAGRCTNLILTIFRRNSKKFTKLH</sequence>
<dbReference type="EMBL" id="HBUE01191439">
    <property type="protein sequence ID" value="CAG6525385.1"/>
    <property type="molecule type" value="Transcribed_RNA"/>
</dbReference>
<evidence type="ECO:0000313" key="1">
    <source>
        <dbReference type="EMBL" id="CAG6525385.1"/>
    </source>
</evidence>
<dbReference type="EMBL" id="HBUE01297353">
    <property type="protein sequence ID" value="CAG6577092.1"/>
    <property type="molecule type" value="Transcribed_RNA"/>
</dbReference>
<dbReference type="AlphaFoldDB" id="A0A8D8MCZ8"/>
<accession>A0A8D8MCZ8</accession>
<name>A0A8D8MCZ8_CULPI</name>
<organism evidence="1">
    <name type="scientific">Culex pipiens</name>
    <name type="common">House mosquito</name>
    <dbReference type="NCBI Taxonomy" id="7175"/>
    <lineage>
        <taxon>Eukaryota</taxon>
        <taxon>Metazoa</taxon>
        <taxon>Ecdysozoa</taxon>
        <taxon>Arthropoda</taxon>
        <taxon>Hexapoda</taxon>
        <taxon>Insecta</taxon>
        <taxon>Pterygota</taxon>
        <taxon>Neoptera</taxon>
        <taxon>Endopterygota</taxon>
        <taxon>Diptera</taxon>
        <taxon>Nematocera</taxon>
        <taxon>Culicoidea</taxon>
        <taxon>Culicidae</taxon>
        <taxon>Culicinae</taxon>
        <taxon>Culicini</taxon>
        <taxon>Culex</taxon>
        <taxon>Culex</taxon>
    </lineage>
</organism>
<proteinExistence type="predicted"/>
<reference evidence="1" key="1">
    <citation type="submission" date="2021-05" db="EMBL/GenBank/DDBJ databases">
        <authorList>
            <person name="Alioto T."/>
            <person name="Alioto T."/>
            <person name="Gomez Garrido J."/>
        </authorList>
    </citation>
    <scope>NUCLEOTIDE SEQUENCE</scope>
</reference>
<protein>
    <submittedName>
        <fullName evidence="1">(northern house mosquito) hypothetical protein</fullName>
    </submittedName>
</protein>